<evidence type="ECO:0000313" key="4">
    <source>
        <dbReference type="Proteomes" id="UP000317573"/>
    </source>
</evidence>
<name>A0A562D671_RHORH</name>
<accession>A0A562D671</accession>
<sequence length="171" mass="18495">MHSGNSDLRHIKLSFGMRIYYREVMQLTRFTDLGLRVVMHLVAGPAESMPSTRTIADQLDLSYAHTTKVVARLGELGVVTTRRGRGGGLTITELGRTASLGWLARALEGEEEVVECEGAKPCPMRGGCSLRSRLRAAQDAFYAALDDVTIADLATPDAGPVLLTLEPPTGR</sequence>
<dbReference type="PANTHER" id="PTHR33221">
    <property type="entry name" value="WINGED HELIX-TURN-HELIX TRANSCRIPTIONAL REGULATOR, RRF2 FAMILY"/>
    <property type="match status" value="1"/>
</dbReference>
<dbReference type="Gene3D" id="1.10.10.10">
    <property type="entry name" value="Winged helix-like DNA-binding domain superfamily/Winged helix DNA-binding domain"/>
    <property type="match status" value="1"/>
</dbReference>
<dbReference type="InterPro" id="IPR036388">
    <property type="entry name" value="WH-like_DNA-bd_sf"/>
</dbReference>
<dbReference type="GO" id="GO:0003677">
    <property type="term" value="F:DNA binding"/>
    <property type="evidence" value="ECO:0007669"/>
    <property type="project" value="UniProtKB-KW"/>
</dbReference>
<protein>
    <submittedName>
        <fullName evidence="3">BadM/Rrf2 family transcriptional regulator</fullName>
    </submittedName>
</protein>
<dbReference type="PROSITE" id="PS51197">
    <property type="entry name" value="HTH_RRF2_2"/>
    <property type="match status" value="1"/>
</dbReference>
<dbReference type="PANTHER" id="PTHR33221:SF4">
    <property type="entry name" value="HTH-TYPE TRANSCRIPTIONAL REPRESSOR NSRR"/>
    <property type="match status" value="1"/>
</dbReference>
<dbReference type="GO" id="GO:0003700">
    <property type="term" value="F:DNA-binding transcription factor activity"/>
    <property type="evidence" value="ECO:0007669"/>
    <property type="project" value="TreeGrafter"/>
</dbReference>
<dbReference type="EMBL" id="VLJT01000094">
    <property type="protein sequence ID" value="TWH05269.1"/>
    <property type="molecule type" value="Genomic_DNA"/>
</dbReference>
<dbReference type="GO" id="GO:0005829">
    <property type="term" value="C:cytosol"/>
    <property type="evidence" value="ECO:0007669"/>
    <property type="project" value="TreeGrafter"/>
</dbReference>
<dbReference type="InterPro" id="IPR000944">
    <property type="entry name" value="Tscrpt_reg_Rrf2"/>
</dbReference>
<comment type="cofactor">
    <cofactor evidence="2">
        <name>[2Fe-2S] cluster</name>
        <dbReference type="ChEBI" id="CHEBI:190135"/>
    </cofactor>
</comment>
<proteinExistence type="predicted"/>
<dbReference type="Proteomes" id="UP000317573">
    <property type="component" value="Unassembled WGS sequence"/>
</dbReference>
<keyword evidence="1" id="KW-0238">DNA-binding</keyword>
<dbReference type="InterPro" id="IPR036390">
    <property type="entry name" value="WH_DNA-bd_sf"/>
</dbReference>
<reference evidence="3 4" key="1">
    <citation type="submission" date="2019-07" db="EMBL/GenBank/DDBJ databases">
        <title>Genome sequencing of lignin-degrading bacterial isolates.</title>
        <authorList>
            <person name="Gladden J."/>
        </authorList>
    </citation>
    <scope>NUCLEOTIDE SEQUENCE [LARGE SCALE GENOMIC DNA]</scope>
    <source>
        <strain evidence="3 4">J45</strain>
    </source>
</reference>
<evidence type="ECO:0000256" key="1">
    <source>
        <dbReference type="ARBA" id="ARBA00023125"/>
    </source>
</evidence>
<evidence type="ECO:0000256" key="2">
    <source>
        <dbReference type="ARBA" id="ARBA00034078"/>
    </source>
</evidence>
<comment type="caution">
    <text evidence="3">The sequence shown here is derived from an EMBL/GenBank/DDBJ whole genome shotgun (WGS) entry which is preliminary data.</text>
</comment>
<dbReference type="AlphaFoldDB" id="A0A562D671"/>
<dbReference type="SUPFAM" id="SSF46785">
    <property type="entry name" value="Winged helix' DNA-binding domain"/>
    <property type="match status" value="1"/>
</dbReference>
<organism evidence="3 4">
    <name type="scientific">Rhodococcus rhodochrous J45</name>
    <dbReference type="NCBI Taxonomy" id="935266"/>
    <lineage>
        <taxon>Bacteria</taxon>
        <taxon>Bacillati</taxon>
        <taxon>Actinomycetota</taxon>
        <taxon>Actinomycetes</taxon>
        <taxon>Mycobacteriales</taxon>
        <taxon>Nocardiaceae</taxon>
        <taxon>Rhodococcus</taxon>
    </lineage>
</organism>
<evidence type="ECO:0000313" key="3">
    <source>
        <dbReference type="EMBL" id="TWH05269.1"/>
    </source>
</evidence>
<dbReference type="Pfam" id="PF02082">
    <property type="entry name" value="Rrf2"/>
    <property type="match status" value="1"/>
</dbReference>
<gene>
    <name evidence="3" type="ORF">L618_000900000740</name>
</gene>